<organism evidence="1">
    <name type="scientific">Culex pipiens</name>
    <name type="common">House mosquito</name>
    <dbReference type="NCBI Taxonomy" id="7175"/>
    <lineage>
        <taxon>Eukaryota</taxon>
        <taxon>Metazoa</taxon>
        <taxon>Ecdysozoa</taxon>
        <taxon>Arthropoda</taxon>
        <taxon>Hexapoda</taxon>
        <taxon>Insecta</taxon>
        <taxon>Pterygota</taxon>
        <taxon>Neoptera</taxon>
        <taxon>Endopterygota</taxon>
        <taxon>Diptera</taxon>
        <taxon>Nematocera</taxon>
        <taxon>Culicoidea</taxon>
        <taxon>Culicidae</taxon>
        <taxon>Culicinae</taxon>
        <taxon>Culicini</taxon>
        <taxon>Culex</taxon>
        <taxon>Culex</taxon>
    </lineage>
</organism>
<name>A0A8D7ZX60_CULPI</name>
<dbReference type="EMBL" id="HBUE01006473">
    <property type="protein sequence ID" value="CAG6446221.1"/>
    <property type="molecule type" value="Transcribed_RNA"/>
</dbReference>
<dbReference type="AlphaFoldDB" id="A0A8D7ZX60"/>
<evidence type="ECO:0000313" key="1">
    <source>
        <dbReference type="EMBL" id="CAG6446221.1"/>
    </source>
</evidence>
<sequence>MSFSEKPCGFSIAPPVPEEIATRAAQAPATTAWFRISEAAAEAKRGNILQSAEDQTAEENSVLLFSMQRKSTNRKSCFRGTGKCSSGPGANALVNLQRAAAATGRDLQTGGKLHNSPRSMRSATGRHGFCALRRCGTRRPCCSCGKMRTTFHARHPLRPVRTW</sequence>
<accession>A0A8D7ZX60</accession>
<protein>
    <submittedName>
        <fullName evidence="1">(northern house mosquito) hypothetical protein</fullName>
    </submittedName>
</protein>
<proteinExistence type="predicted"/>
<reference evidence="1" key="1">
    <citation type="submission" date="2021-05" db="EMBL/GenBank/DDBJ databases">
        <authorList>
            <person name="Alioto T."/>
            <person name="Alioto T."/>
            <person name="Gomez Garrido J."/>
        </authorList>
    </citation>
    <scope>NUCLEOTIDE SEQUENCE</scope>
</reference>